<evidence type="ECO:0000313" key="2">
    <source>
        <dbReference type="EMBL" id="KJA22700.1"/>
    </source>
</evidence>
<evidence type="ECO:0000256" key="1">
    <source>
        <dbReference type="SAM" id="MobiDB-lite"/>
    </source>
</evidence>
<sequence>MDGGAAPRYGVCQIDARASVPFVRGEKRFWYTIFTRPSRPSPPAAARAAPPRTLQKPAAHHHTLAQASVVNPPSRSTRASDSAREYQHIRAAEARGEPHAVRDAHVEVANARAAERGVACAEAVQQECEGNVAYPSSNADLPMSHLLSAPRTSTAPAGACTCTIVLSRTSAAAELRPLRRPKWPPGHPYASSTQPDIAWARPHSPSTPRGSCMSA</sequence>
<proteinExistence type="predicted"/>
<feature type="compositionally biased region" description="Polar residues" evidence="1">
    <location>
        <begin position="204"/>
        <end position="215"/>
    </location>
</feature>
<name>A0A0D2PSI8_HYPSF</name>
<accession>A0A0D2PSI8</accession>
<protein>
    <submittedName>
        <fullName evidence="2">Uncharacterized protein</fullName>
    </submittedName>
</protein>
<evidence type="ECO:0000313" key="3">
    <source>
        <dbReference type="Proteomes" id="UP000054270"/>
    </source>
</evidence>
<dbReference type="AlphaFoldDB" id="A0A0D2PSI8"/>
<dbReference type="EMBL" id="KN817548">
    <property type="protein sequence ID" value="KJA22700.1"/>
    <property type="molecule type" value="Genomic_DNA"/>
</dbReference>
<feature type="region of interest" description="Disordered" evidence="1">
    <location>
        <begin position="176"/>
        <end position="215"/>
    </location>
</feature>
<keyword evidence="3" id="KW-1185">Reference proteome</keyword>
<dbReference type="Proteomes" id="UP000054270">
    <property type="component" value="Unassembled WGS sequence"/>
</dbReference>
<gene>
    <name evidence="2" type="ORF">HYPSUDRAFT_215669</name>
</gene>
<reference evidence="3" key="1">
    <citation type="submission" date="2014-04" db="EMBL/GenBank/DDBJ databases">
        <title>Evolutionary Origins and Diversification of the Mycorrhizal Mutualists.</title>
        <authorList>
            <consortium name="DOE Joint Genome Institute"/>
            <consortium name="Mycorrhizal Genomics Consortium"/>
            <person name="Kohler A."/>
            <person name="Kuo A."/>
            <person name="Nagy L.G."/>
            <person name="Floudas D."/>
            <person name="Copeland A."/>
            <person name="Barry K.W."/>
            <person name="Cichocki N."/>
            <person name="Veneault-Fourrey C."/>
            <person name="LaButti K."/>
            <person name="Lindquist E.A."/>
            <person name="Lipzen A."/>
            <person name="Lundell T."/>
            <person name="Morin E."/>
            <person name="Murat C."/>
            <person name="Riley R."/>
            <person name="Ohm R."/>
            <person name="Sun H."/>
            <person name="Tunlid A."/>
            <person name="Henrissat B."/>
            <person name="Grigoriev I.V."/>
            <person name="Hibbett D.S."/>
            <person name="Martin F."/>
        </authorList>
    </citation>
    <scope>NUCLEOTIDE SEQUENCE [LARGE SCALE GENOMIC DNA]</scope>
    <source>
        <strain evidence="3">FD-334 SS-4</strain>
    </source>
</reference>
<organism evidence="2 3">
    <name type="scientific">Hypholoma sublateritium (strain FD-334 SS-4)</name>
    <dbReference type="NCBI Taxonomy" id="945553"/>
    <lineage>
        <taxon>Eukaryota</taxon>
        <taxon>Fungi</taxon>
        <taxon>Dikarya</taxon>
        <taxon>Basidiomycota</taxon>
        <taxon>Agaricomycotina</taxon>
        <taxon>Agaricomycetes</taxon>
        <taxon>Agaricomycetidae</taxon>
        <taxon>Agaricales</taxon>
        <taxon>Agaricineae</taxon>
        <taxon>Strophariaceae</taxon>
        <taxon>Hypholoma</taxon>
    </lineage>
</organism>
<feature type="region of interest" description="Disordered" evidence="1">
    <location>
        <begin position="39"/>
        <end position="59"/>
    </location>
</feature>